<name>A0A517SGJ3_9PLAN</name>
<sequence length="140" mass="15095">MNVQNVASWFRGGLLLTAFGIAGCGGGGPEGPPLAKVTGVVTFEGQPLPDGEIIVRAADGSHAAGSHVQEGKFELNATEGKKVVEVTAWREVPGKFREDNPGEKTAVREQYIPRQFNEQTKLELEVKLPETLDVKLDLKK</sequence>
<protein>
    <recommendedName>
        <fullName evidence="3">Carboxypeptidase regulatory-like domain-containing protein</fullName>
    </recommendedName>
</protein>
<keyword evidence="2" id="KW-1185">Reference proteome</keyword>
<dbReference type="RefSeq" id="WP_145030982.1">
    <property type="nucleotide sequence ID" value="NZ_CP036271.1"/>
</dbReference>
<dbReference type="EMBL" id="CP036271">
    <property type="protein sequence ID" value="QDT55207.1"/>
    <property type="molecule type" value="Genomic_DNA"/>
</dbReference>
<evidence type="ECO:0008006" key="3">
    <source>
        <dbReference type="Google" id="ProtNLM"/>
    </source>
</evidence>
<gene>
    <name evidence="1" type="ORF">Pan44_32490</name>
</gene>
<dbReference type="AlphaFoldDB" id="A0A517SGJ3"/>
<organism evidence="1 2">
    <name type="scientific">Caulifigura coniformis</name>
    <dbReference type="NCBI Taxonomy" id="2527983"/>
    <lineage>
        <taxon>Bacteria</taxon>
        <taxon>Pseudomonadati</taxon>
        <taxon>Planctomycetota</taxon>
        <taxon>Planctomycetia</taxon>
        <taxon>Planctomycetales</taxon>
        <taxon>Planctomycetaceae</taxon>
        <taxon>Caulifigura</taxon>
    </lineage>
</organism>
<evidence type="ECO:0000313" key="2">
    <source>
        <dbReference type="Proteomes" id="UP000315700"/>
    </source>
</evidence>
<proteinExistence type="predicted"/>
<evidence type="ECO:0000313" key="1">
    <source>
        <dbReference type="EMBL" id="QDT55207.1"/>
    </source>
</evidence>
<dbReference type="OrthoDB" id="291697at2"/>
<reference evidence="1 2" key="1">
    <citation type="submission" date="2019-02" db="EMBL/GenBank/DDBJ databases">
        <title>Deep-cultivation of Planctomycetes and their phenomic and genomic characterization uncovers novel biology.</title>
        <authorList>
            <person name="Wiegand S."/>
            <person name="Jogler M."/>
            <person name="Boedeker C."/>
            <person name="Pinto D."/>
            <person name="Vollmers J."/>
            <person name="Rivas-Marin E."/>
            <person name="Kohn T."/>
            <person name="Peeters S.H."/>
            <person name="Heuer A."/>
            <person name="Rast P."/>
            <person name="Oberbeckmann S."/>
            <person name="Bunk B."/>
            <person name="Jeske O."/>
            <person name="Meyerdierks A."/>
            <person name="Storesund J.E."/>
            <person name="Kallscheuer N."/>
            <person name="Luecker S."/>
            <person name="Lage O.M."/>
            <person name="Pohl T."/>
            <person name="Merkel B.J."/>
            <person name="Hornburger P."/>
            <person name="Mueller R.-W."/>
            <person name="Bruemmer F."/>
            <person name="Labrenz M."/>
            <person name="Spormann A.M."/>
            <person name="Op den Camp H."/>
            <person name="Overmann J."/>
            <person name="Amann R."/>
            <person name="Jetten M.S.M."/>
            <person name="Mascher T."/>
            <person name="Medema M.H."/>
            <person name="Devos D.P."/>
            <person name="Kaster A.-K."/>
            <person name="Ovreas L."/>
            <person name="Rohde M."/>
            <person name="Galperin M.Y."/>
            <person name="Jogler C."/>
        </authorList>
    </citation>
    <scope>NUCLEOTIDE SEQUENCE [LARGE SCALE GENOMIC DNA]</scope>
    <source>
        <strain evidence="1 2">Pan44</strain>
    </source>
</reference>
<dbReference type="KEGG" id="ccos:Pan44_32490"/>
<dbReference type="InParanoid" id="A0A517SGJ3"/>
<dbReference type="Proteomes" id="UP000315700">
    <property type="component" value="Chromosome"/>
</dbReference>
<accession>A0A517SGJ3</accession>